<gene>
    <name evidence="2" type="ORF">PSA21_190</name>
</gene>
<proteinExistence type="predicted"/>
<protein>
    <recommendedName>
        <fullName evidence="1">Fe2OG dioxygenase domain-containing protein</fullName>
    </recommendedName>
</protein>
<feature type="domain" description="Fe2OG dioxygenase" evidence="1">
    <location>
        <begin position="70"/>
        <end position="150"/>
    </location>
</feature>
<dbReference type="Proteomes" id="UP000294134">
    <property type="component" value="Segment"/>
</dbReference>
<evidence type="ECO:0000259" key="1">
    <source>
        <dbReference type="PROSITE" id="PS51471"/>
    </source>
</evidence>
<name>A0A481W4L5_9CAUD</name>
<reference evidence="2 3" key="1">
    <citation type="submission" date="2019-02" db="EMBL/GenBank/DDBJ databases">
        <authorList>
            <person name="Frampton R.A."/>
            <person name="Wojtus J.K."/>
            <person name="Fineran P.C."/>
            <person name="Hendrickson H.L."/>
        </authorList>
    </citation>
    <scope>NUCLEOTIDE SEQUENCE [LARGE SCALE GENOMIC DNA]</scope>
</reference>
<dbReference type="PROSITE" id="PS51471">
    <property type="entry name" value="FE2OG_OXY"/>
    <property type="match status" value="1"/>
</dbReference>
<dbReference type="EMBL" id="MK552327">
    <property type="protein sequence ID" value="QBJ02716.1"/>
    <property type="molecule type" value="Genomic_DNA"/>
</dbReference>
<evidence type="ECO:0000313" key="2">
    <source>
        <dbReference type="EMBL" id="QBJ02716.1"/>
    </source>
</evidence>
<organism evidence="2 3">
    <name type="scientific">Pseudomonas phage Psa21</name>
    <dbReference type="NCBI Taxonomy" id="2530023"/>
    <lineage>
        <taxon>Viruses</taxon>
        <taxon>Duplodnaviria</taxon>
        <taxon>Heunggongvirae</taxon>
        <taxon>Uroviricota</taxon>
        <taxon>Caudoviricetes</taxon>
        <taxon>Chimalliviridae</taxon>
        <taxon>Tepukevirus</taxon>
        <taxon>Tepukevirus Psa21</taxon>
    </lineage>
</organism>
<accession>A0A481W4L5</accession>
<keyword evidence="3" id="KW-1185">Reference proteome</keyword>
<evidence type="ECO:0000313" key="3">
    <source>
        <dbReference type="Proteomes" id="UP000294134"/>
    </source>
</evidence>
<sequence>MDAFSVDIAEAICGALEALPADYWYHRTKINSTPTQGITEADYWFLGDKQMPKELRDVLWGLAPQIEKCPLGEVCVNRYEIGNGMPEHTDRAYYRHNMVIALCDHGDGIEIEGVFHQDQPGKGVVFPIRSAPHRVPPVTSKRYVLIYLYN</sequence>
<dbReference type="InterPro" id="IPR005123">
    <property type="entry name" value="Oxoglu/Fe-dep_dioxygenase_dom"/>
</dbReference>